<evidence type="ECO:0000313" key="13">
    <source>
        <dbReference type="Ensembl" id="ENSAMXP00000044657.1"/>
    </source>
</evidence>
<evidence type="ECO:0000256" key="2">
    <source>
        <dbReference type="ARBA" id="ARBA00022723"/>
    </source>
</evidence>
<dbReference type="CDD" id="cd00202">
    <property type="entry name" value="ZnF_GATA"/>
    <property type="match status" value="2"/>
</dbReference>
<evidence type="ECO:0000256" key="9">
    <source>
        <dbReference type="ARBA" id="ARBA00023163"/>
    </source>
</evidence>
<dbReference type="InParanoid" id="A0A3B1JQJ0"/>
<dbReference type="Ensembl" id="ENSAMXT00000053869.1">
    <property type="protein sequence ID" value="ENSAMXP00000044657.1"/>
    <property type="gene ID" value="ENSAMXG00000029097.1"/>
</dbReference>
<dbReference type="InterPro" id="IPR013088">
    <property type="entry name" value="Znf_NHR/GATA"/>
</dbReference>
<dbReference type="InterPro" id="IPR000679">
    <property type="entry name" value="Znf_GATA"/>
</dbReference>
<keyword evidence="4 11" id="KW-0863">Zinc-finger</keyword>
<feature type="domain" description="GATA-type" evidence="12">
    <location>
        <begin position="191"/>
        <end position="245"/>
    </location>
</feature>
<keyword evidence="10" id="KW-0539">Nucleus</keyword>
<dbReference type="GO" id="GO:0060216">
    <property type="term" value="P:definitive hemopoiesis"/>
    <property type="evidence" value="ECO:0007669"/>
    <property type="project" value="Ensembl"/>
</dbReference>
<dbReference type="Bgee" id="ENSAMXG00000029097">
    <property type="expression patterns" value="Expressed in testis and 2 other cell types or tissues"/>
</dbReference>
<evidence type="ECO:0000256" key="10">
    <source>
        <dbReference type="ARBA" id="ARBA00023242"/>
    </source>
</evidence>
<dbReference type="InterPro" id="IPR016374">
    <property type="entry name" value="TF_GATA-2/3"/>
</dbReference>
<dbReference type="SMART" id="SM00401">
    <property type="entry name" value="ZnF_GATA"/>
    <property type="match status" value="2"/>
</dbReference>
<dbReference type="PROSITE" id="PS50114">
    <property type="entry name" value="GATA_ZN_FINGER_2"/>
    <property type="match status" value="2"/>
</dbReference>
<proteinExistence type="predicted"/>
<dbReference type="STRING" id="7994.ENSAMXP00000044657"/>
<dbReference type="GO" id="GO:0000122">
    <property type="term" value="P:negative regulation of transcription by RNA polymerase II"/>
    <property type="evidence" value="ECO:0007669"/>
    <property type="project" value="TreeGrafter"/>
</dbReference>
<feature type="domain" description="GATA-type" evidence="12">
    <location>
        <begin position="245"/>
        <end position="298"/>
    </location>
</feature>
<evidence type="ECO:0000313" key="14">
    <source>
        <dbReference type="Proteomes" id="UP000018467"/>
    </source>
</evidence>
<dbReference type="GO" id="GO:0060218">
    <property type="term" value="P:hematopoietic stem cell differentiation"/>
    <property type="evidence" value="ECO:0007669"/>
    <property type="project" value="Ensembl"/>
</dbReference>
<dbReference type="GO" id="GO:0005634">
    <property type="term" value="C:nucleus"/>
    <property type="evidence" value="ECO:0007669"/>
    <property type="project" value="UniProtKB-SubCell"/>
</dbReference>
<sequence>MEPRWMMHAHSPHPQGALDCPDVSTRHAHQVNHGLVYPEQHGSLLPPDELDMFLSPVEHQGNAYYHAHAPQTNYRVRAAYNPASARLTGGSLYRPPVIHTPPFSWMESSRPAPPAPQHAAPWTPASVSKSCPVFPGSYPQSCRLPTAPPTDTSTTLLDGLDAESCGPSERACAYYSPEKLTGTARNKQRANSEGRECVNCGATSTPLWRRDGTGHYLCNACGLYHKMNGQNRPLIRPKRRLSAARRAGTCCANCHTGTTTLWRRNANGEPVCNACGLYYKLHNMNRPLTMKKEGIQTRNRKMSSKSKRRRVENSQHLTNIIQDKPLTFNQITNMSHHFTMTPSIDLHSAFGHTHHTSLVTAMG</sequence>
<accession>A0A3B1JQJ0</accession>
<dbReference type="GO" id="GO:0045944">
    <property type="term" value="P:positive regulation of transcription by RNA polymerase II"/>
    <property type="evidence" value="ECO:0007669"/>
    <property type="project" value="TreeGrafter"/>
</dbReference>
<keyword evidence="9" id="KW-0804">Transcription</keyword>
<evidence type="ECO:0000256" key="6">
    <source>
        <dbReference type="ARBA" id="ARBA00023015"/>
    </source>
</evidence>
<dbReference type="FunFam" id="3.30.50.10:FF:000001">
    <property type="entry name" value="GATA transcription factor (GATAd)"/>
    <property type="match status" value="1"/>
</dbReference>
<evidence type="ECO:0000256" key="8">
    <source>
        <dbReference type="ARBA" id="ARBA00023159"/>
    </source>
</evidence>
<dbReference type="PIRSF" id="PIRSF003027">
    <property type="entry name" value="TF_GATA-1/2/3"/>
    <property type="match status" value="1"/>
</dbReference>
<dbReference type="GO" id="GO:0008270">
    <property type="term" value="F:zinc ion binding"/>
    <property type="evidence" value="ECO:0007669"/>
    <property type="project" value="UniProtKB-KW"/>
</dbReference>
<dbReference type="Proteomes" id="UP000018467">
    <property type="component" value="Unassembled WGS sequence"/>
</dbReference>
<dbReference type="PROSITE" id="PS00344">
    <property type="entry name" value="GATA_ZN_FINGER_1"/>
    <property type="match status" value="2"/>
</dbReference>
<keyword evidence="2 11" id="KW-0479">Metal-binding</keyword>
<organism evidence="13 14">
    <name type="scientific">Astyanax mexicanus</name>
    <name type="common">Blind cave fish</name>
    <name type="synonym">Astyanax fasciatus mexicanus</name>
    <dbReference type="NCBI Taxonomy" id="7994"/>
    <lineage>
        <taxon>Eukaryota</taxon>
        <taxon>Metazoa</taxon>
        <taxon>Chordata</taxon>
        <taxon>Craniata</taxon>
        <taxon>Vertebrata</taxon>
        <taxon>Euteleostomi</taxon>
        <taxon>Actinopterygii</taxon>
        <taxon>Neopterygii</taxon>
        <taxon>Teleostei</taxon>
        <taxon>Ostariophysi</taxon>
        <taxon>Characiformes</taxon>
        <taxon>Characoidei</taxon>
        <taxon>Acestrorhamphidae</taxon>
        <taxon>Acestrorhamphinae</taxon>
        <taxon>Astyanax</taxon>
    </lineage>
</organism>
<dbReference type="SUPFAM" id="SSF57716">
    <property type="entry name" value="Glucocorticoid receptor-like (DNA-binding domain)"/>
    <property type="match status" value="2"/>
</dbReference>
<dbReference type="GO" id="GO:0045165">
    <property type="term" value="P:cell fate commitment"/>
    <property type="evidence" value="ECO:0007669"/>
    <property type="project" value="TreeGrafter"/>
</dbReference>
<dbReference type="GO" id="GO:0000981">
    <property type="term" value="F:DNA-binding transcription factor activity, RNA polymerase II-specific"/>
    <property type="evidence" value="ECO:0007669"/>
    <property type="project" value="InterPro"/>
</dbReference>
<dbReference type="FunFam" id="3.30.50.10:FF:000032">
    <property type="entry name" value="Transcription factor GATA-3"/>
    <property type="match status" value="1"/>
</dbReference>
<keyword evidence="8" id="KW-0010">Activator</keyword>
<reference evidence="14" key="1">
    <citation type="submission" date="2013-03" db="EMBL/GenBank/DDBJ databases">
        <authorList>
            <person name="Jeffery W."/>
            <person name="Warren W."/>
            <person name="Wilson R.K."/>
        </authorList>
    </citation>
    <scope>NUCLEOTIDE SEQUENCE</scope>
    <source>
        <strain evidence="14">female</strain>
    </source>
</reference>
<dbReference type="PANTHER" id="PTHR10071">
    <property type="entry name" value="TRANSCRIPTION FACTOR GATA FAMILY MEMBER"/>
    <property type="match status" value="1"/>
</dbReference>
<reference evidence="14" key="2">
    <citation type="journal article" date="2014" name="Nat. Commun.">
        <title>The cavefish genome reveals candidate genes for eye loss.</title>
        <authorList>
            <person name="McGaugh S.E."/>
            <person name="Gross J.B."/>
            <person name="Aken B."/>
            <person name="Blin M."/>
            <person name="Borowsky R."/>
            <person name="Chalopin D."/>
            <person name="Hinaux H."/>
            <person name="Jeffery W.R."/>
            <person name="Keene A."/>
            <person name="Ma L."/>
            <person name="Minx P."/>
            <person name="Murphy D."/>
            <person name="O'Quin K.E."/>
            <person name="Retaux S."/>
            <person name="Rohner N."/>
            <person name="Searle S.M."/>
            <person name="Stahl B.A."/>
            <person name="Tabin C."/>
            <person name="Volff J.N."/>
            <person name="Yoshizawa M."/>
            <person name="Warren W.C."/>
        </authorList>
    </citation>
    <scope>NUCLEOTIDE SEQUENCE [LARGE SCALE GENOMIC DNA]</scope>
    <source>
        <strain evidence="14">female</strain>
    </source>
</reference>
<dbReference type="InterPro" id="IPR039355">
    <property type="entry name" value="Transcription_factor_GATA"/>
</dbReference>
<name>A0A3B1JQJ0_ASTMX</name>
<dbReference type="Pfam" id="PF00320">
    <property type="entry name" value="GATA"/>
    <property type="match status" value="2"/>
</dbReference>
<protein>
    <submittedName>
        <fullName evidence="13">GATA binding protein 2b</fullName>
    </submittedName>
</protein>
<evidence type="ECO:0000256" key="7">
    <source>
        <dbReference type="ARBA" id="ARBA00023125"/>
    </source>
</evidence>
<keyword evidence="5 11" id="KW-0862">Zinc</keyword>
<reference evidence="13" key="3">
    <citation type="submission" date="2025-08" db="UniProtKB">
        <authorList>
            <consortium name="Ensembl"/>
        </authorList>
    </citation>
    <scope>IDENTIFICATION</scope>
</reference>
<dbReference type="GO" id="GO:0000978">
    <property type="term" value="F:RNA polymerase II cis-regulatory region sequence-specific DNA binding"/>
    <property type="evidence" value="ECO:0007669"/>
    <property type="project" value="TreeGrafter"/>
</dbReference>
<reference evidence="13" key="4">
    <citation type="submission" date="2025-09" db="UniProtKB">
        <authorList>
            <consortium name="Ensembl"/>
        </authorList>
    </citation>
    <scope>IDENTIFICATION</scope>
</reference>
<dbReference type="Gene3D" id="3.30.50.10">
    <property type="entry name" value="Erythroid Transcription Factor GATA-1, subunit A"/>
    <property type="match status" value="2"/>
</dbReference>
<dbReference type="GeneTree" id="ENSGT00940000156315"/>
<keyword evidence="7" id="KW-0238">DNA-binding</keyword>
<evidence type="ECO:0000256" key="11">
    <source>
        <dbReference type="PIRSR" id="PIRSR003027-1"/>
    </source>
</evidence>
<keyword evidence="14" id="KW-1185">Reference proteome</keyword>
<evidence type="ECO:0000259" key="12">
    <source>
        <dbReference type="PROSITE" id="PS50114"/>
    </source>
</evidence>
<evidence type="ECO:0000256" key="5">
    <source>
        <dbReference type="ARBA" id="ARBA00022833"/>
    </source>
</evidence>
<feature type="zinc finger region" description="GATA-type 2" evidence="11">
    <location>
        <begin position="251"/>
        <end position="275"/>
    </location>
</feature>
<evidence type="ECO:0000256" key="4">
    <source>
        <dbReference type="ARBA" id="ARBA00022771"/>
    </source>
</evidence>
<evidence type="ECO:0000256" key="3">
    <source>
        <dbReference type="ARBA" id="ARBA00022737"/>
    </source>
</evidence>
<dbReference type="AlphaFoldDB" id="A0A3B1JQJ0"/>
<feature type="zinc finger region" description="GATA-type 1" evidence="11">
    <location>
        <begin position="197"/>
        <end position="221"/>
    </location>
</feature>
<evidence type="ECO:0000256" key="1">
    <source>
        <dbReference type="ARBA" id="ARBA00004123"/>
    </source>
</evidence>
<dbReference type="PANTHER" id="PTHR10071:SF281">
    <property type="entry name" value="BOX A-BINDING FACTOR-RELATED"/>
    <property type="match status" value="1"/>
</dbReference>
<dbReference type="PRINTS" id="PR00619">
    <property type="entry name" value="GATAZNFINGER"/>
</dbReference>
<comment type="subcellular location">
    <subcellularLocation>
        <location evidence="1">Nucleus</location>
    </subcellularLocation>
</comment>
<keyword evidence="6" id="KW-0805">Transcription regulation</keyword>
<keyword evidence="3" id="KW-0677">Repeat</keyword>